<dbReference type="Gene3D" id="3.40.50.720">
    <property type="entry name" value="NAD(P)-binding Rossmann-like Domain"/>
    <property type="match status" value="1"/>
</dbReference>
<reference evidence="2 3" key="1">
    <citation type="submission" date="2014-04" db="EMBL/GenBank/DDBJ databases">
        <title>Whole genome shotgun sequence of Geobacillus caldoxylosilyticus NBRC 107762.</title>
        <authorList>
            <person name="Hosoyama A."/>
            <person name="Hosoyama Y."/>
            <person name="Katano-Makiyama Y."/>
            <person name="Tsuchikane K."/>
            <person name="Ohji S."/>
            <person name="Ichikawa N."/>
            <person name="Yamazoe A."/>
            <person name="Fujita N."/>
        </authorList>
    </citation>
    <scope>NUCLEOTIDE SEQUENCE [LARGE SCALE GENOMIC DNA]</scope>
    <source>
        <strain evidence="2 3">NBRC 107762</strain>
    </source>
</reference>
<keyword evidence="1" id="KW-0175">Coiled coil</keyword>
<proteinExistence type="predicted"/>
<evidence type="ECO:0000313" key="2">
    <source>
        <dbReference type="EMBL" id="GAJ39651.1"/>
    </source>
</evidence>
<dbReference type="NCBIfam" id="TIGR03693">
    <property type="entry name" value="ocin_ThiF_like"/>
    <property type="match status" value="1"/>
</dbReference>
<accession>A0A023DF36</accession>
<dbReference type="InterPro" id="IPR022368">
    <property type="entry name" value="Thiazole_bacteriocin_mat_put"/>
</dbReference>
<gene>
    <name evidence="2" type="ORF">GCA01S_024_00160</name>
</gene>
<evidence type="ECO:0000256" key="1">
    <source>
        <dbReference type="SAM" id="Coils"/>
    </source>
</evidence>
<dbReference type="AlphaFoldDB" id="A0A023DF36"/>
<evidence type="ECO:0000313" key="3">
    <source>
        <dbReference type="Proteomes" id="UP000023561"/>
    </source>
</evidence>
<evidence type="ECO:0008006" key="4">
    <source>
        <dbReference type="Google" id="ProtNLM"/>
    </source>
</evidence>
<comment type="caution">
    <text evidence="2">The sequence shown here is derived from an EMBL/GenBank/DDBJ whole genome shotgun (WGS) entry which is preliminary data.</text>
</comment>
<dbReference type="RefSeq" id="WP_042408835.1">
    <property type="nucleotide sequence ID" value="NZ_BAWO01000024.1"/>
</dbReference>
<sequence>MKNLNASSRLKVKRDTFFIPDPNGGVYFRNNSSSFRMKGNTIYQWIEKLMPMFNGEHTLGELTKGLSAPYRNRVYEIAEILYKNGFVRDVSQDRPHQLDSKILQKYASQIEFIESFVDSGAFRFQVYRQSKVLAIGSGPFLVSLVSALTESGLPKFHVLITDSMPTNRMRLKELAENARKTDSEVAIEEITLQKGAGESSWREVVQPFEWILYVSQEGNVEELRALHAVCREEKKGFLPAISLQQVGLAGPLVHPDSEGCWESAWRRIHRSALREDRPLQTFSSTAGAMLANVIVFELFKKVTGVTKSEQRNQFFLLDLETLEGDWHSFIKHPLVTTGRVEAELVQDLDWRLKQNSSRNDPSRLFHYFNQLTSAESGIFHIWEEGGLKQLPLAQCCVQAVNPLSEGPADLLPEVICAGLTHEEARREAGLAGIESYISPMIDLLVTASLNREKEVGVITPQEFIGVGAGETIAEGICRGWQKCLDEELCKRQVNRREPIFRAWLGTVEDEHCRFYLQALTTMHGPPTIGLGEKVSGFPVVWVGTRGRWYGSAGLNITMALRKALEQALMDAQNQAQAASLRIQVLDDSSILLNEEEPLRLEIPACEETAQLELLQSAMQVLKQNRIRLFVFDLAIEPFLKEELAGVFGVLLRKENF</sequence>
<feature type="coiled-coil region" evidence="1">
    <location>
        <begin position="554"/>
        <end position="581"/>
    </location>
</feature>
<keyword evidence="3" id="KW-1185">Reference proteome</keyword>
<dbReference type="Proteomes" id="UP000023561">
    <property type="component" value="Unassembled WGS sequence"/>
</dbReference>
<dbReference type="OrthoDB" id="2369163at2"/>
<protein>
    <recommendedName>
        <fullName evidence="4">Thiazole-containing bacteriocin maturation protein</fullName>
    </recommendedName>
</protein>
<dbReference type="EMBL" id="BAWO01000024">
    <property type="protein sequence ID" value="GAJ39651.1"/>
    <property type="molecule type" value="Genomic_DNA"/>
</dbReference>
<name>A0A023DF36_9BACL</name>
<organism evidence="2 3">
    <name type="scientific">Parageobacillus caldoxylosilyticus NBRC 107762</name>
    <dbReference type="NCBI Taxonomy" id="1220594"/>
    <lineage>
        <taxon>Bacteria</taxon>
        <taxon>Bacillati</taxon>
        <taxon>Bacillota</taxon>
        <taxon>Bacilli</taxon>
        <taxon>Bacillales</taxon>
        <taxon>Anoxybacillaceae</taxon>
        <taxon>Saccharococcus</taxon>
    </lineage>
</organism>